<dbReference type="Proteomes" id="UP001271249">
    <property type="component" value="Unassembled WGS sequence"/>
</dbReference>
<feature type="compositionally biased region" description="Polar residues" evidence="1">
    <location>
        <begin position="11"/>
        <end position="20"/>
    </location>
</feature>
<evidence type="ECO:0000313" key="2">
    <source>
        <dbReference type="EMBL" id="MDX8490897.1"/>
    </source>
</evidence>
<name>A0ABU4YYM5_9HYPH</name>
<protein>
    <submittedName>
        <fullName evidence="2">Uncharacterized protein</fullName>
    </submittedName>
</protein>
<comment type="caution">
    <text evidence="2">The sequence shown here is derived from an EMBL/GenBank/DDBJ whole genome shotgun (WGS) entry which is preliminary data.</text>
</comment>
<gene>
    <name evidence="2" type="ORF">RFN29_04830</name>
</gene>
<feature type="region of interest" description="Disordered" evidence="1">
    <location>
        <begin position="1"/>
        <end position="25"/>
    </location>
</feature>
<organism evidence="2 3">
    <name type="scientific">Mesorhizobium captivum</name>
    <dbReference type="NCBI Taxonomy" id="3072319"/>
    <lineage>
        <taxon>Bacteria</taxon>
        <taxon>Pseudomonadati</taxon>
        <taxon>Pseudomonadota</taxon>
        <taxon>Alphaproteobacteria</taxon>
        <taxon>Hyphomicrobiales</taxon>
        <taxon>Phyllobacteriaceae</taxon>
        <taxon>Mesorhizobium</taxon>
    </lineage>
</organism>
<evidence type="ECO:0000256" key="1">
    <source>
        <dbReference type="SAM" id="MobiDB-lite"/>
    </source>
</evidence>
<keyword evidence="3" id="KW-1185">Reference proteome</keyword>
<dbReference type="RefSeq" id="WP_320224971.1">
    <property type="nucleotide sequence ID" value="NZ_JAVIJC010000003.1"/>
</dbReference>
<reference evidence="2 3" key="1">
    <citation type="submission" date="2023-08" db="EMBL/GenBank/DDBJ databases">
        <title>Implementing the SeqCode for naming new Mesorhizobium species isolated from Vachellia karroo root nodules.</title>
        <authorList>
            <person name="Van Lill M."/>
        </authorList>
    </citation>
    <scope>NUCLEOTIDE SEQUENCE [LARGE SCALE GENOMIC DNA]</scope>
    <source>
        <strain evidence="2 3">VK22B</strain>
    </source>
</reference>
<proteinExistence type="predicted"/>
<feature type="non-terminal residue" evidence="2">
    <location>
        <position position="1"/>
    </location>
</feature>
<dbReference type="EMBL" id="JAVIJC010000003">
    <property type="protein sequence ID" value="MDX8490897.1"/>
    <property type="molecule type" value="Genomic_DNA"/>
</dbReference>
<evidence type="ECO:0000313" key="3">
    <source>
        <dbReference type="Proteomes" id="UP001271249"/>
    </source>
</evidence>
<accession>A0ABU4YYM5</accession>
<sequence>PQSEDAPPSPNTLSTASTPPGKNRKVLPMCPVQIVTYLSGRSTQTIEITEKSGWLAALSFETRMISRPRAVSARYQLHQVGGKVSSRRRIIHIDLRSDE</sequence>